<reference evidence="7 8" key="1">
    <citation type="journal article" date="2019" name="Int. J. Syst. Evol. Microbiol.">
        <title>The Global Catalogue of Microorganisms (GCM) 10K type strain sequencing project: providing services to taxonomists for standard genome sequencing and annotation.</title>
        <authorList>
            <consortium name="The Broad Institute Genomics Platform"/>
            <consortium name="The Broad Institute Genome Sequencing Center for Infectious Disease"/>
            <person name="Wu L."/>
            <person name="Ma J."/>
        </authorList>
    </citation>
    <scope>NUCLEOTIDE SEQUENCE [LARGE SCALE GENOMIC DNA]</scope>
    <source>
        <strain evidence="7 8">JCM 11896</strain>
    </source>
</reference>
<dbReference type="InterPro" id="IPR017945">
    <property type="entry name" value="DHBP_synth_RibB-like_a/b_dom"/>
</dbReference>
<dbReference type="PANTHER" id="PTHR21327:SF18">
    <property type="entry name" value="3,4-DIHYDROXY-2-BUTANONE 4-PHOSPHATE SYNTHASE"/>
    <property type="match status" value="1"/>
</dbReference>
<evidence type="ECO:0000256" key="5">
    <source>
        <dbReference type="ARBA" id="ARBA00022723"/>
    </source>
</evidence>
<evidence type="ECO:0000313" key="8">
    <source>
        <dbReference type="Proteomes" id="UP001501414"/>
    </source>
</evidence>
<protein>
    <recommendedName>
        <fullName evidence="3">3,4-dihydroxy-2-butanone-4-phosphate synthase</fullName>
        <ecNumber evidence="3">4.1.99.12</ecNumber>
    </recommendedName>
</protein>
<evidence type="ECO:0000256" key="3">
    <source>
        <dbReference type="ARBA" id="ARBA00012153"/>
    </source>
</evidence>
<evidence type="ECO:0000256" key="4">
    <source>
        <dbReference type="ARBA" id="ARBA00022619"/>
    </source>
</evidence>
<proteinExistence type="predicted"/>
<dbReference type="InterPro" id="IPR000422">
    <property type="entry name" value="DHBP_synthase_RibB"/>
</dbReference>
<comment type="function">
    <text evidence="1">Catalyzes the conversion of D-ribulose 5-phosphate to formate and 3,4-dihydroxy-2-butanone 4-phosphate.</text>
</comment>
<name>A0ABN1XVJ3_9PSEU</name>
<evidence type="ECO:0000256" key="6">
    <source>
        <dbReference type="SAM" id="MobiDB-lite"/>
    </source>
</evidence>
<feature type="compositionally biased region" description="Pro residues" evidence="6">
    <location>
        <begin position="1"/>
        <end position="12"/>
    </location>
</feature>
<dbReference type="Gene3D" id="3.90.870.10">
    <property type="entry name" value="DHBP synthase"/>
    <property type="match status" value="1"/>
</dbReference>
<accession>A0ABN1XVJ3</accession>
<comment type="caution">
    <text evidence="7">The sequence shown here is derived from an EMBL/GenBank/DDBJ whole genome shotgun (WGS) entry which is preliminary data.</text>
</comment>
<keyword evidence="4" id="KW-0686">Riboflavin biosynthesis</keyword>
<comment type="pathway">
    <text evidence="2">Cofactor biosynthesis; riboflavin biosynthesis; 2-hydroxy-3-oxobutyl phosphate from D-ribulose 5-phosphate: step 1/1.</text>
</comment>
<dbReference type="EMBL" id="BAAAJK010000013">
    <property type="protein sequence ID" value="GAA1391274.1"/>
    <property type="molecule type" value="Genomic_DNA"/>
</dbReference>
<feature type="region of interest" description="Disordered" evidence="6">
    <location>
        <begin position="1"/>
        <end position="31"/>
    </location>
</feature>
<feature type="compositionally biased region" description="Polar residues" evidence="6">
    <location>
        <begin position="228"/>
        <end position="238"/>
    </location>
</feature>
<organism evidence="7 8">
    <name type="scientific">Pseudonocardia kongjuensis</name>
    <dbReference type="NCBI Taxonomy" id="102227"/>
    <lineage>
        <taxon>Bacteria</taxon>
        <taxon>Bacillati</taxon>
        <taxon>Actinomycetota</taxon>
        <taxon>Actinomycetes</taxon>
        <taxon>Pseudonocardiales</taxon>
        <taxon>Pseudonocardiaceae</taxon>
        <taxon>Pseudonocardia</taxon>
    </lineage>
</organism>
<dbReference type="Proteomes" id="UP001501414">
    <property type="component" value="Unassembled WGS sequence"/>
</dbReference>
<feature type="region of interest" description="Disordered" evidence="6">
    <location>
        <begin position="220"/>
        <end position="247"/>
    </location>
</feature>
<dbReference type="SUPFAM" id="SSF55821">
    <property type="entry name" value="YrdC/RibB"/>
    <property type="match status" value="1"/>
</dbReference>
<keyword evidence="5" id="KW-0479">Metal-binding</keyword>
<dbReference type="Pfam" id="PF00926">
    <property type="entry name" value="DHBP_synthase"/>
    <property type="match status" value="1"/>
</dbReference>
<evidence type="ECO:0000256" key="1">
    <source>
        <dbReference type="ARBA" id="ARBA00002284"/>
    </source>
</evidence>
<dbReference type="EC" id="4.1.99.12" evidence="3"/>
<evidence type="ECO:0000256" key="2">
    <source>
        <dbReference type="ARBA" id="ARBA00004904"/>
    </source>
</evidence>
<sequence length="247" mass="24041">MSVSPPVSPPLPAQGQPSRSPSPAAPGPRPGVLDTAAAAFAAGRPVLVTGCAGPVPVQLVADPATAGPAGTAWLIRHGSGLLTAPLTAGRAVLLGLPPMSVTADSRRGGPTVTVDAATGIGTGISAVDRARTLRVLADPGASRSDLTRPGHVMPVVADDVPGPAGTALALLRLARGGEVAVATVPVDDRGEPLTVAAAAAFAVRHRLVVVDAATVTGAGPVPAAAHPQDQTPGASRGTTRPGGSPCP</sequence>
<keyword evidence="8" id="KW-1185">Reference proteome</keyword>
<gene>
    <name evidence="7" type="ORF">GCM10009613_33430</name>
</gene>
<dbReference type="PANTHER" id="PTHR21327">
    <property type="entry name" value="GTP CYCLOHYDROLASE II-RELATED"/>
    <property type="match status" value="1"/>
</dbReference>
<feature type="compositionally biased region" description="Low complexity" evidence="6">
    <location>
        <begin position="13"/>
        <end position="22"/>
    </location>
</feature>
<evidence type="ECO:0000313" key="7">
    <source>
        <dbReference type="EMBL" id="GAA1391274.1"/>
    </source>
</evidence>